<evidence type="ECO:0000256" key="3">
    <source>
        <dbReference type="ARBA" id="ARBA00023125"/>
    </source>
</evidence>
<dbReference type="InterPro" id="IPR011990">
    <property type="entry name" value="TPR-like_helical_dom_sf"/>
</dbReference>
<dbReference type="EMBL" id="NMUL01000013">
    <property type="protein sequence ID" value="OXM67412.1"/>
    <property type="molecule type" value="Genomic_DNA"/>
</dbReference>
<dbReference type="PANTHER" id="PTHR35807">
    <property type="entry name" value="TRANSCRIPTIONAL REGULATOR REDD-RELATED"/>
    <property type="match status" value="1"/>
</dbReference>
<dbReference type="PANTHER" id="PTHR35807:SF1">
    <property type="entry name" value="TRANSCRIPTIONAL REGULATOR REDD"/>
    <property type="match status" value="1"/>
</dbReference>
<keyword evidence="3 5" id="KW-0238">DNA-binding</keyword>
<sequence length="931" mass="100533">MDFRILGALEAWVDGERTNFPGSRHQRVLASLLLTPNSAVPVARLVAAIWDENPPATAVKQVQNCISTLRDKLGADRGVIVTDGRGYRIVIGDEELDASRFQCLVRTAHQLASDGDAAAAVATIRRALRLWRGPALDGLGAHALSGLIAQLDEQRIRAVERCADWHLELGEYEKVIDQLTDLIALHPLRERPHAQLMTALDRVGRQADALTVFHDLRARLVDELGVDPGSELHELHAKILAKIPDSAAPPAIPVSAPGLDAGISSVRSDRAIPHLRTAITRQWTAEAELRSLNRPEPISLTWSSTGRPVSAPAARVFGAVSGDSQQFTFSGSLGDVVTRFRELPARQLVVLGAPGAGKSVLAILLTLGLLNDPRPGEPIPVLSSLASWNPHRQHLHQWLAASLLEAHPGLANEDRYGRDAATQLVLDGAVLPILDGLDEIPPALHAAAIDALDHATAHGRPLVVTCRAEEYENAVKQTGAVLSRAAVIEIDPVEPEAAIAFLTSRTAGGDRRWEAVEEHLRCRPDSALAQALSTPLMVDLAKTAYTSPDTAPADLCDPVRFGEPDTIEDHLLDTYIPTAYAPRPLSPALDPSARSRTYTAAQAERWFTFLAKALHRQRTQDLAWWHLYHAVPRYTAGLYLSILPGLLFLITGWTAAGPGMGLIYGGSFTVAGFIAHRFGRHADPLHVEVHFHHSADRFLLRFATGVMVGVTFGLGWVLPIRFVILLGVVFGTALGVNVWLDVPVNAERVSTPATVLRNDRAATWAHTLSFMVSLGLFCGIAFAFTPGNGFGETLSGRFDPIPALAAGVSTAVLGYFLLKAGGIAYGAAGFVVGGQVFPVAYGSHAVAFGILFGLAAGLTVCVARAWGTYTLTRIWLALRGQLPFHLMYFLEDAHRRGVLRQTGAIYQFRHARLQERLATRNDGKAGVSSVR</sequence>
<proteinExistence type="inferred from homology"/>
<feature type="transmembrane region" description="Helical" evidence="6">
    <location>
        <begin position="698"/>
        <end position="716"/>
    </location>
</feature>
<dbReference type="InterPro" id="IPR001867">
    <property type="entry name" value="OmpR/PhoB-type_DNA-bd"/>
</dbReference>
<evidence type="ECO:0000256" key="6">
    <source>
        <dbReference type="SAM" id="Phobius"/>
    </source>
</evidence>
<dbReference type="SUPFAM" id="SSF46894">
    <property type="entry name" value="C-terminal effector domain of the bipartite response regulators"/>
    <property type="match status" value="1"/>
</dbReference>
<feature type="transmembrane region" description="Helical" evidence="6">
    <location>
        <begin position="722"/>
        <end position="740"/>
    </location>
</feature>
<feature type="DNA-binding region" description="OmpR/PhoB-type" evidence="5">
    <location>
        <begin position="1"/>
        <end position="91"/>
    </location>
</feature>
<organism evidence="8 9">
    <name type="scientific">Amycolatopsis vastitatis</name>
    <dbReference type="NCBI Taxonomy" id="1905142"/>
    <lineage>
        <taxon>Bacteria</taxon>
        <taxon>Bacillati</taxon>
        <taxon>Actinomycetota</taxon>
        <taxon>Actinomycetes</taxon>
        <taxon>Pseudonocardiales</taxon>
        <taxon>Pseudonocardiaceae</taxon>
        <taxon>Amycolatopsis</taxon>
    </lineage>
</organism>
<dbReference type="GO" id="GO:0000160">
    <property type="term" value="P:phosphorelay signal transduction system"/>
    <property type="evidence" value="ECO:0007669"/>
    <property type="project" value="InterPro"/>
</dbReference>
<dbReference type="InterPro" id="IPR016032">
    <property type="entry name" value="Sig_transdc_resp-reg_C-effctor"/>
</dbReference>
<feature type="transmembrane region" description="Helical" evidence="6">
    <location>
        <begin position="761"/>
        <end position="784"/>
    </location>
</feature>
<dbReference type="SUPFAM" id="SSF48452">
    <property type="entry name" value="TPR-like"/>
    <property type="match status" value="1"/>
</dbReference>
<dbReference type="AlphaFoldDB" id="A0A229T858"/>
<keyword evidence="6" id="KW-1133">Transmembrane helix</keyword>
<dbReference type="InterPro" id="IPR051677">
    <property type="entry name" value="AfsR-DnrI-RedD_regulator"/>
</dbReference>
<keyword evidence="4" id="KW-0804">Transcription</keyword>
<keyword evidence="6" id="KW-0472">Membrane</keyword>
<reference evidence="9" key="1">
    <citation type="submission" date="2017-07" db="EMBL/GenBank/DDBJ databases">
        <title>Comparative genome mining reveals phylogenetic distribution patterns of secondary metabolites in Amycolatopsis.</title>
        <authorList>
            <person name="Adamek M."/>
            <person name="Alanjary M."/>
            <person name="Sales-Ortells H."/>
            <person name="Goodfellow M."/>
            <person name="Bull A.T."/>
            <person name="Kalinowski J."/>
            <person name="Ziemert N."/>
        </authorList>
    </citation>
    <scope>NUCLEOTIDE SEQUENCE [LARGE SCALE GENOMIC DNA]</scope>
    <source>
        <strain evidence="9">H5</strain>
    </source>
</reference>
<dbReference type="Pfam" id="PF00486">
    <property type="entry name" value="Trans_reg_C"/>
    <property type="match status" value="1"/>
</dbReference>
<dbReference type="Gene3D" id="3.40.50.300">
    <property type="entry name" value="P-loop containing nucleotide triphosphate hydrolases"/>
    <property type="match status" value="1"/>
</dbReference>
<keyword evidence="2" id="KW-0805">Transcription regulation</keyword>
<evidence type="ECO:0000313" key="8">
    <source>
        <dbReference type="EMBL" id="OXM67412.1"/>
    </source>
</evidence>
<gene>
    <name evidence="8" type="ORF">CF165_17265</name>
</gene>
<evidence type="ECO:0000313" key="9">
    <source>
        <dbReference type="Proteomes" id="UP000215199"/>
    </source>
</evidence>
<dbReference type="Pfam" id="PF03704">
    <property type="entry name" value="BTAD"/>
    <property type="match status" value="1"/>
</dbReference>
<accession>A0A229T858</accession>
<evidence type="ECO:0000256" key="2">
    <source>
        <dbReference type="ARBA" id="ARBA00023015"/>
    </source>
</evidence>
<dbReference type="SMART" id="SM01043">
    <property type="entry name" value="BTAD"/>
    <property type="match status" value="1"/>
</dbReference>
<dbReference type="Gene3D" id="1.25.40.10">
    <property type="entry name" value="Tetratricopeptide repeat domain"/>
    <property type="match status" value="1"/>
</dbReference>
<feature type="transmembrane region" description="Helical" evidence="6">
    <location>
        <begin position="845"/>
        <end position="866"/>
    </location>
</feature>
<feature type="transmembrane region" description="Helical" evidence="6">
    <location>
        <begin position="661"/>
        <end position="678"/>
    </location>
</feature>
<name>A0A229T858_9PSEU</name>
<dbReference type="InterPro" id="IPR036388">
    <property type="entry name" value="WH-like_DNA-bd_sf"/>
</dbReference>
<dbReference type="PROSITE" id="PS51755">
    <property type="entry name" value="OMPR_PHOB"/>
    <property type="match status" value="1"/>
</dbReference>
<evidence type="ECO:0000259" key="7">
    <source>
        <dbReference type="PROSITE" id="PS51755"/>
    </source>
</evidence>
<dbReference type="OrthoDB" id="419058at2"/>
<dbReference type="SUPFAM" id="SSF52540">
    <property type="entry name" value="P-loop containing nucleoside triphosphate hydrolases"/>
    <property type="match status" value="1"/>
</dbReference>
<dbReference type="InterPro" id="IPR005158">
    <property type="entry name" value="BTAD"/>
</dbReference>
<dbReference type="SMART" id="SM00862">
    <property type="entry name" value="Trans_reg_C"/>
    <property type="match status" value="1"/>
</dbReference>
<comment type="caution">
    <text evidence="8">The sequence shown here is derived from an EMBL/GenBank/DDBJ whole genome shotgun (WGS) entry which is preliminary data.</text>
</comment>
<feature type="domain" description="OmpR/PhoB-type" evidence="7">
    <location>
        <begin position="1"/>
        <end position="91"/>
    </location>
</feature>
<evidence type="ECO:0000256" key="5">
    <source>
        <dbReference type="PROSITE-ProRule" id="PRU01091"/>
    </source>
</evidence>
<evidence type="ECO:0000256" key="4">
    <source>
        <dbReference type="ARBA" id="ARBA00023163"/>
    </source>
</evidence>
<dbReference type="Proteomes" id="UP000215199">
    <property type="component" value="Unassembled WGS sequence"/>
</dbReference>
<dbReference type="CDD" id="cd15831">
    <property type="entry name" value="BTAD"/>
    <property type="match status" value="1"/>
</dbReference>
<evidence type="ECO:0000256" key="1">
    <source>
        <dbReference type="ARBA" id="ARBA00005820"/>
    </source>
</evidence>
<dbReference type="InterPro" id="IPR027417">
    <property type="entry name" value="P-loop_NTPase"/>
</dbReference>
<comment type="similarity">
    <text evidence="1">Belongs to the AfsR/DnrI/RedD regulatory family.</text>
</comment>
<dbReference type="Gene3D" id="1.10.10.10">
    <property type="entry name" value="Winged helix-like DNA-binding domain superfamily/Winged helix DNA-binding domain"/>
    <property type="match status" value="1"/>
</dbReference>
<dbReference type="GO" id="GO:0006355">
    <property type="term" value="P:regulation of DNA-templated transcription"/>
    <property type="evidence" value="ECO:0007669"/>
    <property type="project" value="InterPro"/>
</dbReference>
<dbReference type="GO" id="GO:0003677">
    <property type="term" value="F:DNA binding"/>
    <property type="evidence" value="ECO:0007669"/>
    <property type="project" value="UniProtKB-UniRule"/>
</dbReference>
<protein>
    <submittedName>
        <fullName evidence="8">AfsR family transcriptional regulator</fullName>
    </submittedName>
</protein>
<feature type="transmembrane region" description="Helical" evidence="6">
    <location>
        <begin position="804"/>
        <end position="833"/>
    </location>
</feature>
<keyword evidence="6" id="KW-0812">Transmembrane</keyword>
<keyword evidence="9" id="KW-1185">Reference proteome</keyword>